<dbReference type="GO" id="GO:0055036">
    <property type="term" value="C:virion membrane"/>
    <property type="evidence" value="ECO:0007669"/>
    <property type="project" value="UniProtKB-SubCell"/>
</dbReference>
<protein>
    <submittedName>
        <fullName evidence="12">Glycoprotein</fullName>
    </submittedName>
</protein>
<evidence type="ECO:0000256" key="9">
    <source>
        <dbReference type="SAM" id="Phobius"/>
    </source>
</evidence>
<keyword evidence="2 9" id="KW-0812">Transmembrane</keyword>
<dbReference type="SUPFAM" id="SSF161008">
    <property type="entry name" value="Viral glycoprotein ectodomain-like"/>
    <property type="match status" value="2"/>
</dbReference>
<dbReference type="InterPro" id="IPR001903">
    <property type="entry name" value="Rhabdo_glycop_FD"/>
</dbReference>
<accession>A0A0A0V7V5</accession>
<keyword evidence="4" id="KW-0946">Virion</keyword>
<sequence>MKSQFKPVKIEDLSCPYNQFERDHTSDLKIDVELLKNNLITKTGNLCYKQRWSTKCEENFFGIQKLNHSIIDLPLDEHPSSSDSNPLFPPPDCRWMSSSEVSKDYTICKQETIRFDETLGIGVDEQYGTFKCEKSYCRLDKYITFLPIGGVPQMRLEGFEKVKSYITLDQEGFVTPSSLIYSNHFPKMSLKESCMRWVDKGDYNYDIELITNNGFLLRLPLNINLKAKSGAILTPTIENNHISHTYHINDVIELLLARAKGIQKERKLFTFTRNHRWLKLADNSKLEDKFAKKDTPFIHFFTMIRDCEEKDEKRITVPTMDFQTIEAEMFVESKIDQMFCKHRLYDIMTKGKASLNDLALLSPNHGGLGPVYHRYANDITRGIGVYRRINWHPSKEGLGYYFKDSKQVWVKCPEWVNGTDGFRWCVNGIFELNGKVYHPYFGADNFQELIKSFEEDEVRRVKHNVILHDLGSRSHETWESYLGAKENYTWKGFNLSWIDSIRKWANNSWMIVVGVCSGLGILLLIKITRGKRSGGADW</sequence>
<keyword evidence="8" id="KW-0325">Glycoprotein</keyword>
<comment type="subcellular location">
    <subcellularLocation>
        <location evidence="1">Virion membrane</location>
        <topology evidence="1">Single-pass type I membrane protein</topology>
    </subcellularLocation>
</comment>
<dbReference type="RefSeq" id="YP_009176984.1">
    <property type="nucleotide sequence ID" value="NC_028232.1"/>
</dbReference>
<dbReference type="OrthoDB" id="21147at10239"/>
<evidence type="ECO:0000256" key="1">
    <source>
        <dbReference type="ARBA" id="ARBA00004563"/>
    </source>
</evidence>
<organism evidence="12 13">
    <name type="scientific">Walkabout Creek virus</name>
    <dbReference type="NCBI Taxonomy" id="1569258"/>
    <lineage>
        <taxon>Viruses</taxon>
        <taxon>Riboviria</taxon>
        <taxon>Orthornavirae</taxon>
        <taxon>Negarnaviricota</taxon>
        <taxon>Haploviricotina</taxon>
        <taxon>Monjiviricetes</taxon>
        <taxon>Mononegavirales</taxon>
        <taxon>Rhabdoviridae</taxon>
        <taxon>Alpharhabdovirinae</taxon>
        <taxon>Sunrhavirus</taxon>
        <taxon>Sunrhavirus walkabout</taxon>
    </lineage>
</organism>
<keyword evidence="6 9" id="KW-1133">Transmembrane helix</keyword>
<dbReference type="KEGG" id="vg:26122648"/>
<evidence type="ECO:0000313" key="12">
    <source>
        <dbReference type="EMBL" id="AIW61111.1"/>
    </source>
</evidence>
<dbReference type="GO" id="GO:0019031">
    <property type="term" value="C:viral envelope"/>
    <property type="evidence" value="ECO:0007669"/>
    <property type="project" value="UniProtKB-KW"/>
</dbReference>
<keyword evidence="13" id="KW-1185">Reference proteome</keyword>
<dbReference type="InterPro" id="IPR055447">
    <property type="entry name" value="Rhabdo_glycop_CD"/>
</dbReference>
<evidence type="ECO:0000256" key="3">
    <source>
        <dbReference type="ARBA" id="ARBA00022729"/>
    </source>
</evidence>
<name>A0A0A0V7V5_9RHAB</name>
<feature type="transmembrane region" description="Helical" evidence="9">
    <location>
        <begin position="508"/>
        <end position="525"/>
    </location>
</feature>
<evidence type="ECO:0000256" key="5">
    <source>
        <dbReference type="ARBA" id="ARBA00022879"/>
    </source>
</evidence>
<keyword evidence="5" id="KW-0261">Viral envelope protein</keyword>
<evidence type="ECO:0000259" key="10">
    <source>
        <dbReference type="Pfam" id="PF00974"/>
    </source>
</evidence>
<evidence type="ECO:0000259" key="11">
    <source>
        <dbReference type="Pfam" id="PF24833"/>
    </source>
</evidence>
<dbReference type="Pfam" id="PF00974">
    <property type="entry name" value="Rhabdo_glycop_FD"/>
    <property type="match status" value="1"/>
</dbReference>
<feature type="domain" description="Spike glycoprotein G central" evidence="11">
    <location>
        <begin position="306"/>
        <end position="430"/>
    </location>
</feature>
<evidence type="ECO:0000256" key="6">
    <source>
        <dbReference type="ARBA" id="ARBA00022989"/>
    </source>
</evidence>
<evidence type="ECO:0000256" key="8">
    <source>
        <dbReference type="ARBA" id="ARBA00023180"/>
    </source>
</evidence>
<evidence type="ECO:0000313" key="13">
    <source>
        <dbReference type="Proteomes" id="UP000140123"/>
    </source>
</evidence>
<keyword evidence="7 9" id="KW-0472">Membrane</keyword>
<dbReference type="EMBL" id="KJ432572">
    <property type="protein sequence ID" value="AIW61111.1"/>
    <property type="molecule type" value="Viral_cRNA"/>
</dbReference>
<evidence type="ECO:0000256" key="7">
    <source>
        <dbReference type="ARBA" id="ARBA00023136"/>
    </source>
</evidence>
<evidence type="ECO:0000256" key="2">
    <source>
        <dbReference type="ARBA" id="ARBA00022692"/>
    </source>
</evidence>
<gene>
    <name evidence="12" type="primary">G</name>
    <name evidence="12" type="synonym">SH</name>
</gene>
<dbReference type="Pfam" id="PF24833">
    <property type="entry name" value="Rhabdo_glycop_CD"/>
    <property type="match status" value="1"/>
</dbReference>
<evidence type="ECO:0000256" key="4">
    <source>
        <dbReference type="ARBA" id="ARBA00022844"/>
    </source>
</evidence>
<feature type="domain" description="Spike glycoprotein fusion" evidence="10">
    <location>
        <begin position="43"/>
        <end position="132"/>
    </location>
</feature>
<reference evidence="12 13" key="1">
    <citation type="journal article" date="2014" name="Virol Rep">
        <title>Genomic characterisation of Almpiwar virus, Harrison Dam virus and Walkabout Creek virus; three novel rhabdoviruses from northern Australia.</title>
        <authorList>
            <person name="McAllister J."/>
            <person name="Gauci P.J."/>
            <person name="Mitchell I.R."/>
            <person name="Boyle D.B."/>
            <person name="Bulach D.M."/>
            <person name="Weir R.P."/>
            <person name="Melville L.F."/>
            <person name="Davis S.S."/>
            <person name="Gubala A.J."/>
        </authorList>
    </citation>
    <scope>NUCLEOTIDE SEQUENCE [LARGE SCALE GENOMIC DNA]</scope>
    <source>
        <strain evidence="12">CS1056</strain>
    </source>
</reference>
<keyword evidence="3" id="KW-0732">Signal</keyword>
<proteinExistence type="predicted"/>
<dbReference type="Proteomes" id="UP000140123">
    <property type="component" value="Segment"/>
</dbReference>